<dbReference type="EMBL" id="MDCJ01000002">
    <property type="protein sequence ID" value="ODS12400.1"/>
    <property type="molecule type" value="Genomic_DNA"/>
</dbReference>
<comment type="caution">
    <text evidence="1">The sequence shown here is derived from an EMBL/GenBank/DDBJ whole genome shotgun (WGS) entry which is preliminary data.</text>
</comment>
<sequence>MTNHPITLLTEKEAAEIINTSVSFLAKNRCYSRGDDLIPYLSLSKRCIRYQLKDLLAWIESKKVTSSQEESDYGF</sequence>
<gene>
    <name evidence="1" type="ORF">VSF3289_02704</name>
</gene>
<protein>
    <recommendedName>
        <fullName evidence="3">Helix-turn-helix domain-containing protein</fullName>
    </recommendedName>
</protein>
<accession>A0A1E3WRK0</accession>
<dbReference type="RefSeq" id="WP_069447123.1">
    <property type="nucleotide sequence ID" value="NZ_MDCJ01000002.1"/>
</dbReference>
<evidence type="ECO:0008006" key="3">
    <source>
        <dbReference type="Google" id="ProtNLM"/>
    </source>
</evidence>
<proteinExistence type="predicted"/>
<evidence type="ECO:0000313" key="2">
    <source>
        <dbReference type="Proteomes" id="UP000095131"/>
    </source>
</evidence>
<organism evidence="1 2">
    <name type="scientific">Vibrio scophthalmi</name>
    <dbReference type="NCBI Taxonomy" id="45658"/>
    <lineage>
        <taxon>Bacteria</taxon>
        <taxon>Pseudomonadati</taxon>
        <taxon>Pseudomonadota</taxon>
        <taxon>Gammaproteobacteria</taxon>
        <taxon>Vibrionales</taxon>
        <taxon>Vibrionaceae</taxon>
        <taxon>Vibrio</taxon>
    </lineage>
</organism>
<evidence type="ECO:0000313" key="1">
    <source>
        <dbReference type="EMBL" id="ODS12400.1"/>
    </source>
</evidence>
<dbReference type="OrthoDB" id="7068321at2"/>
<name>A0A1E3WRK0_9VIBR</name>
<dbReference type="Proteomes" id="UP000095131">
    <property type="component" value="Unassembled WGS sequence"/>
</dbReference>
<reference evidence="1 2" key="1">
    <citation type="submission" date="2016-08" db="EMBL/GenBank/DDBJ databases">
        <title>Genome sequencing of Vibrio scophthalmi strain FP3289, an isolated from Paralichthys olivaceus.</title>
        <authorList>
            <person name="Han H.-J."/>
        </authorList>
    </citation>
    <scope>NUCLEOTIDE SEQUENCE [LARGE SCALE GENOMIC DNA]</scope>
    <source>
        <strain evidence="1 2">FP3289</strain>
    </source>
</reference>
<dbReference type="AlphaFoldDB" id="A0A1E3WRK0"/>